<accession>A0A841JLK3</accession>
<evidence type="ECO:0000256" key="1">
    <source>
        <dbReference type="ARBA" id="ARBA00022617"/>
    </source>
</evidence>
<dbReference type="EMBL" id="JACHEK010000001">
    <property type="protein sequence ID" value="MBB6142083.1"/>
    <property type="molecule type" value="Genomic_DNA"/>
</dbReference>
<organism evidence="7 8">
    <name type="scientific">Silvibacterium bohemicum</name>
    <dbReference type="NCBI Taxonomy" id="1577686"/>
    <lineage>
        <taxon>Bacteria</taxon>
        <taxon>Pseudomonadati</taxon>
        <taxon>Acidobacteriota</taxon>
        <taxon>Terriglobia</taxon>
        <taxon>Terriglobales</taxon>
        <taxon>Acidobacteriaceae</taxon>
        <taxon>Silvibacterium</taxon>
    </lineage>
</organism>
<dbReference type="Pfam" id="PF13442">
    <property type="entry name" value="Cytochrome_CBB3"/>
    <property type="match status" value="1"/>
</dbReference>
<comment type="caution">
    <text evidence="7">The sequence shown here is derived from an EMBL/GenBank/DDBJ whole genome shotgun (WGS) entry which is preliminary data.</text>
</comment>
<evidence type="ECO:0000259" key="6">
    <source>
        <dbReference type="PROSITE" id="PS51007"/>
    </source>
</evidence>
<dbReference type="GO" id="GO:0009055">
    <property type="term" value="F:electron transfer activity"/>
    <property type="evidence" value="ECO:0007669"/>
    <property type="project" value="InterPro"/>
</dbReference>
<dbReference type="GO" id="GO:0046872">
    <property type="term" value="F:metal ion binding"/>
    <property type="evidence" value="ECO:0007669"/>
    <property type="project" value="UniProtKB-KW"/>
</dbReference>
<keyword evidence="2 4" id="KW-0479">Metal-binding</keyword>
<evidence type="ECO:0000313" key="8">
    <source>
        <dbReference type="Proteomes" id="UP000538666"/>
    </source>
</evidence>
<dbReference type="Gene3D" id="2.60.40.420">
    <property type="entry name" value="Cupredoxins - blue copper proteins"/>
    <property type="match status" value="1"/>
</dbReference>
<dbReference type="InterPro" id="IPR008972">
    <property type="entry name" value="Cupredoxin"/>
</dbReference>
<dbReference type="RefSeq" id="WP_156185738.1">
    <property type="nucleotide sequence ID" value="NZ_JACHEK010000001.1"/>
</dbReference>
<dbReference type="Proteomes" id="UP000538666">
    <property type="component" value="Unassembled WGS sequence"/>
</dbReference>
<evidence type="ECO:0000313" key="7">
    <source>
        <dbReference type="EMBL" id="MBB6142083.1"/>
    </source>
</evidence>
<keyword evidence="3 4" id="KW-0408">Iron</keyword>
<dbReference type="InterPro" id="IPR009056">
    <property type="entry name" value="Cyt_c-like_dom"/>
</dbReference>
<reference evidence="7 8" key="1">
    <citation type="submission" date="2020-08" db="EMBL/GenBank/DDBJ databases">
        <title>Genomic Encyclopedia of Type Strains, Phase IV (KMG-IV): sequencing the most valuable type-strain genomes for metagenomic binning, comparative biology and taxonomic classification.</title>
        <authorList>
            <person name="Goeker M."/>
        </authorList>
    </citation>
    <scope>NUCLEOTIDE SEQUENCE [LARGE SCALE GENOMIC DNA]</scope>
    <source>
        <strain evidence="7 8">DSM 103733</strain>
    </source>
</reference>
<dbReference type="GO" id="GO:0020037">
    <property type="term" value="F:heme binding"/>
    <property type="evidence" value="ECO:0007669"/>
    <property type="project" value="InterPro"/>
</dbReference>
<dbReference type="InterPro" id="IPR036909">
    <property type="entry name" value="Cyt_c-like_dom_sf"/>
</dbReference>
<evidence type="ECO:0000256" key="5">
    <source>
        <dbReference type="SAM" id="MobiDB-lite"/>
    </source>
</evidence>
<dbReference type="AlphaFoldDB" id="A0A841JLK3"/>
<feature type="domain" description="Cytochrome c" evidence="6">
    <location>
        <begin position="202"/>
        <end position="285"/>
    </location>
</feature>
<evidence type="ECO:0000256" key="2">
    <source>
        <dbReference type="ARBA" id="ARBA00022723"/>
    </source>
</evidence>
<keyword evidence="1 4" id="KW-0349">Heme</keyword>
<proteinExistence type="predicted"/>
<feature type="region of interest" description="Disordered" evidence="5">
    <location>
        <begin position="247"/>
        <end position="269"/>
    </location>
</feature>
<protein>
    <submittedName>
        <fullName evidence="7">Cytochrome c553</fullName>
    </submittedName>
</protein>
<name>A0A841JLK3_9BACT</name>
<evidence type="ECO:0000256" key="4">
    <source>
        <dbReference type="PROSITE-ProRule" id="PRU00433"/>
    </source>
</evidence>
<dbReference type="OrthoDB" id="115451at2"/>
<sequence length="294" mass="32644">MQSSWLSAVLAVASLFSSFVFTGDKIELKDKKQSPQDLQLAGDLPGLPPGSVRFISYEQLSRLPQVDFKVTDDFNFHGPMEIGGVSLDEILKALNIPDKGTLIAADCDDEYEAHYTDDYRHAHRPILVLRLNGKPPAQFPRTRDDGTYGPYLISHASFTPRYHILAHAEEPQIPNGLVELRFLKQDVVLDAIRPHGSFSENSPEMQGYQIAQQNCFRCHNEGDYGGHKAGRSWRALARIAQASSKSFEAYTKDPQSQDETAQMPGNPEYDDATLHALTAYFKTFAPLATGSAAK</sequence>
<evidence type="ECO:0000256" key="3">
    <source>
        <dbReference type="ARBA" id="ARBA00023004"/>
    </source>
</evidence>
<keyword evidence="8" id="KW-1185">Reference proteome</keyword>
<dbReference type="PROSITE" id="PS51007">
    <property type="entry name" value="CYTC"/>
    <property type="match status" value="1"/>
</dbReference>
<gene>
    <name evidence="7" type="ORF">HNQ77_000021</name>
</gene>
<dbReference type="SUPFAM" id="SSF46626">
    <property type="entry name" value="Cytochrome c"/>
    <property type="match status" value="1"/>
</dbReference>